<keyword evidence="4" id="KW-1185">Reference proteome</keyword>
<keyword evidence="1" id="KW-1133">Transmembrane helix</keyword>
<reference evidence="3 4" key="1">
    <citation type="submission" date="2022-11" db="EMBL/GenBank/DDBJ databases">
        <title>Minimal conservation of predation-associated metabolite biosynthetic gene clusters underscores biosynthetic potential of Myxococcota including descriptions for ten novel species: Archangium lansinium sp. nov., Myxococcus landrumus sp. nov., Nannocystis bai.</title>
        <authorList>
            <person name="Ahearne A."/>
            <person name="Stevens C."/>
            <person name="Phillips K."/>
        </authorList>
    </citation>
    <scope>NUCLEOTIDE SEQUENCE [LARGE SCALE GENOMIC DNA]</scope>
    <source>
        <strain evidence="3 4">MIWBW</strain>
    </source>
</reference>
<name>A0ABT4ANZ6_9BACT</name>
<feature type="domain" description="Putative zinc-finger" evidence="2">
    <location>
        <begin position="10"/>
        <end position="36"/>
    </location>
</feature>
<dbReference type="InterPro" id="IPR027383">
    <property type="entry name" value="Znf_put"/>
</dbReference>
<evidence type="ECO:0000313" key="3">
    <source>
        <dbReference type="EMBL" id="MCY1083001.1"/>
    </source>
</evidence>
<sequence>MSTPCRESDLDALLAGELSPEEAERVSAHAASCATCTRALAWLRTERGWMAQRARRMPSRPALSFEALEARLRPTPAPRQARREHRGGLVAMMGAAAAVAFMALSMMPRSHQTSLSAFASMSSEDAWSEGLISIAQVPACMDPSVEAVARVEARFGACLLASPAQPLP</sequence>
<protein>
    <submittedName>
        <fullName evidence="3">Zf-HC2 domain-containing protein</fullName>
    </submittedName>
</protein>
<organism evidence="3 4">
    <name type="scientific">Archangium lansingense</name>
    <dbReference type="NCBI Taxonomy" id="2995310"/>
    <lineage>
        <taxon>Bacteria</taxon>
        <taxon>Pseudomonadati</taxon>
        <taxon>Myxococcota</taxon>
        <taxon>Myxococcia</taxon>
        <taxon>Myxococcales</taxon>
        <taxon>Cystobacterineae</taxon>
        <taxon>Archangiaceae</taxon>
        <taxon>Archangium</taxon>
    </lineage>
</organism>
<keyword evidence="1" id="KW-0472">Membrane</keyword>
<gene>
    <name evidence="3" type="ORF">OV287_51980</name>
</gene>
<evidence type="ECO:0000259" key="2">
    <source>
        <dbReference type="Pfam" id="PF13490"/>
    </source>
</evidence>
<proteinExistence type="predicted"/>
<dbReference type="Proteomes" id="UP001207654">
    <property type="component" value="Unassembled WGS sequence"/>
</dbReference>
<comment type="caution">
    <text evidence="3">The sequence shown here is derived from an EMBL/GenBank/DDBJ whole genome shotgun (WGS) entry which is preliminary data.</text>
</comment>
<dbReference type="Pfam" id="PF13490">
    <property type="entry name" value="zf-HC2"/>
    <property type="match status" value="1"/>
</dbReference>
<keyword evidence="1" id="KW-0812">Transmembrane</keyword>
<feature type="transmembrane region" description="Helical" evidence="1">
    <location>
        <begin position="89"/>
        <end position="107"/>
    </location>
</feature>
<dbReference type="RefSeq" id="WP_267541551.1">
    <property type="nucleotide sequence ID" value="NZ_JAPNKA010000001.1"/>
</dbReference>
<evidence type="ECO:0000313" key="4">
    <source>
        <dbReference type="Proteomes" id="UP001207654"/>
    </source>
</evidence>
<evidence type="ECO:0000256" key="1">
    <source>
        <dbReference type="SAM" id="Phobius"/>
    </source>
</evidence>
<dbReference type="Gene3D" id="1.10.10.1320">
    <property type="entry name" value="Anti-sigma factor, zinc-finger domain"/>
    <property type="match status" value="1"/>
</dbReference>
<dbReference type="InterPro" id="IPR041916">
    <property type="entry name" value="Anti_sigma_zinc_sf"/>
</dbReference>
<dbReference type="EMBL" id="JAPNKA010000001">
    <property type="protein sequence ID" value="MCY1083001.1"/>
    <property type="molecule type" value="Genomic_DNA"/>
</dbReference>
<accession>A0ABT4ANZ6</accession>